<protein>
    <recommendedName>
        <fullName evidence="6">Insulin-like domain-containing protein</fullName>
    </recommendedName>
</protein>
<proteinExistence type="predicted"/>
<comment type="caution">
    <text evidence="4">The sequence shown here is derived from an EMBL/GenBank/DDBJ whole genome shotgun (WGS) entry which is preliminary data.</text>
</comment>
<sequence length="95" mass="10643">MVRATMDRGSSILKVFVLLSMTSCIMTASLGQNRFVLCGKRLPAVLAFICSGEGMQLDYEKMSKQRPELCCKTPCSTEMLFSFCMGQTSYEIIDY</sequence>
<evidence type="ECO:0008006" key="6">
    <source>
        <dbReference type="Google" id="ProtNLM"/>
    </source>
</evidence>
<keyword evidence="2 3" id="KW-0732">Signal</keyword>
<gene>
    <name evidence="4" type="ORF">JTE90_008468</name>
</gene>
<evidence type="ECO:0000256" key="2">
    <source>
        <dbReference type="ARBA" id="ARBA00022729"/>
    </source>
</evidence>
<dbReference type="AlphaFoldDB" id="A0AAV6V0X7"/>
<dbReference type="SUPFAM" id="SSF56994">
    <property type="entry name" value="Insulin-like"/>
    <property type="match status" value="1"/>
</dbReference>
<evidence type="ECO:0000256" key="1">
    <source>
        <dbReference type="ARBA" id="ARBA00022685"/>
    </source>
</evidence>
<evidence type="ECO:0000256" key="3">
    <source>
        <dbReference type="SAM" id="SignalP"/>
    </source>
</evidence>
<accession>A0AAV6V0X7</accession>
<dbReference type="Proteomes" id="UP000827092">
    <property type="component" value="Unassembled WGS sequence"/>
</dbReference>
<dbReference type="EMBL" id="JAFNEN010000213">
    <property type="protein sequence ID" value="KAG8189506.1"/>
    <property type="molecule type" value="Genomic_DNA"/>
</dbReference>
<name>A0AAV6V0X7_9ARAC</name>
<reference evidence="4 5" key="1">
    <citation type="journal article" date="2022" name="Nat. Ecol. Evol.">
        <title>A masculinizing supergene underlies an exaggerated male reproductive morph in a spider.</title>
        <authorList>
            <person name="Hendrickx F."/>
            <person name="De Corte Z."/>
            <person name="Sonet G."/>
            <person name="Van Belleghem S.M."/>
            <person name="Kostlbacher S."/>
            <person name="Vangestel C."/>
        </authorList>
    </citation>
    <scope>NUCLEOTIDE SEQUENCE [LARGE SCALE GENOMIC DNA]</scope>
    <source>
        <strain evidence="4">W744_W776</strain>
    </source>
</reference>
<evidence type="ECO:0000313" key="5">
    <source>
        <dbReference type="Proteomes" id="UP000827092"/>
    </source>
</evidence>
<feature type="chain" id="PRO_5043529416" description="Insulin-like domain-containing protein" evidence="3">
    <location>
        <begin position="28"/>
        <end position="95"/>
    </location>
</feature>
<keyword evidence="5" id="KW-1185">Reference proteome</keyword>
<keyword evidence="1" id="KW-0165">Cleavage on pair of basic residues</keyword>
<dbReference type="Gene3D" id="1.10.100.10">
    <property type="entry name" value="Insulin-like"/>
    <property type="match status" value="1"/>
</dbReference>
<evidence type="ECO:0000313" key="4">
    <source>
        <dbReference type="EMBL" id="KAG8189506.1"/>
    </source>
</evidence>
<organism evidence="4 5">
    <name type="scientific">Oedothorax gibbosus</name>
    <dbReference type="NCBI Taxonomy" id="931172"/>
    <lineage>
        <taxon>Eukaryota</taxon>
        <taxon>Metazoa</taxon>
        <taxon>Ecdysozoa</taxon>
        <taxon>Arthropoda</taxon>
        <taxon>Chelicerata</taxon>
        <taxon>Arachnida</taxon>
        <taxon>Araneae</taxon>
        <taxon>Araneomorphae</taxon>
        <taxon>Entelegynae</taxon>
        <taxon>Araneoidea</taxon>
        <taxon>Linyphiidae</taxon>
        <taxon>Erigoninae</taxon>
        <taxon>Oedothorax</taxon>
    </lineage>
</organism>
<feature type="signal peptide" evidence="3">
    <location>
        <begin position="1"/>
        <end position="27"/>
    </location>
</feature>
<dbReference type="InterPro" id="IPR036438">
    <property type="entry name" value="Insulin-like_sf"/>
</dbReference>